<dbReference type="Pfam" id="PF03992">
    <property type="entry name" value="ABM"/>
    <property type="match status" value="1"/>
</dbReference>
<dbReference type="EMBL" id="FUZU01000002">
    <property type="protein sequence ID" value="SKC72402.1"/>
    <property type="molecule type" value="Genomic_DNA"/>
</dbReference>
<organism evidence="2 3">
    <name type="scientific">Ohtaekwangia koreensis</name>
    <dbReference type="NCBI Taxonomy" id="688867"/>
    <lineage>
        <taxon>Bacteria</taxon>
        <taxon>Pseudomonadati</taxon>
        <taxon>Bacteroidota</taxon>
        <taxon>Cytophagia</taxon>
        <taxon>Cytophagales</taxon>
        <taxon>Fulvivirgaceae</taxon>
        <taxon>Ohtaekwangia</taxon>
    </lineage>
</organism>
<dbReference type="PANTHER" id="PTHR33336:SF1">
    <property type="entry name" value="(4S)-4-HYDROXY-5-PHOSPHONOOXYPENTANE-2,3-DIONE ISOMERASE"/>
    <property type="match status" value="1"/>
</dbReference>
<dbReference type="GO" id="GO:0005829">
    <property type="term" value="C:cytosol"/>
    <property type="evidence" value="ECO:0007669"/>
    <property type="project" value="TreeGrafter"/>
</dbReference>
<dbReference type="OrthoDB" id="9812754at2"/>
<dbReference type="InterPro" id="IPR007138">
    <property type="entry name" value="ABM_dom"/>
</dbReference>
<accession>A0A1T5L8R7</accession>
<evidence type="ECO:0000313" key="3">
    <source>
        <dbReference type="Proteomes" id="UP000190961"/>
    </source>
</evidence>
<dbReference type="InterPro" id="IPR011008">
    <property type="entry name" value="Dimeric_a/b-barrel"/>
</dbReference>
<dbReference type="PANTHER" id="PTHR33336">
    <property type="entry name" value="QUINOL MONOOXYGENASE YGIN-RELATED"/>
    <property type="match status" value="1"/>
</dbReference>
<protein>
    <submittedName>
        <fullName evidence="2">Autoinducer 2-degrading protein</fullName>
    </submittedName>
</protein>
<evidence type="ECO:0000259" key="1">
    <source>
        <dbReference type="PROSITE" id="PS51725"/>
    </source>
</evidence>
<gene>
    <name evidence="2" type="ORF">SAMN05660236_2768</name>
</gene>
<dbReference type="STRING" id="688867.SAMN05660236_2768"/>
<dbReference type="GO" id="GO:0016491">
    <property type="term" value="F:oxidoreductase activity"/>
    <property type="evidence" value="ECO:0007669"/>
    <property type="project" value="TreeGrafter"/>
</dbReference>
<dbReference type="AlphaFoldDB" id="A0A1T5L8R7"/>
<proteinExistence type="predicted"/>
<feature type="domain" description="ABM" evidence="1">
    <location>
        <begin position="2"/>
        <end position="90"/>
    </location>
</feature>
<dbReference type="Gene3D" id="3.30.70.100">
    <property type="match status" value="1"/>
</dbReference>
<name>A0A1T5L8R7_9BACT</name>
<dbReference type="PROSITE" id="PS51725">
    <property type="entry name" value="ABM"/>
    <property type="match status" value="1"/>
</dbReference>
<keyword evidence="3" id="KW-1185">Reference proteome</keyword>
<evidence type="ECO:0000313" key="2">
    <source>
        <dbReference type="EMBL" id="SKC72402.1"/>
    </source>
</evidence>
<dbReference type="SUPFAM" id="SSF54909">
    <property type="entry name" value="Dimeric alpha+beta barrel"/>
    <property type="match status" value="1"/>
</dbReference>
<dbReference type="RefSeq" id="WP_079687345.1">
    <property type="nucleotide sequence ID" value="NZ_FUZU01000002.1"/>
</dbReference>
<dbReference type="InterPro" id="IPR050744">
    <property type="entry name" value="AI-2_Isomerase_LsrG"/>
</dbReference>
<dbReference type="Proteomes" id="UP000190961">
    <property type="component" value="Unassembled WGS sequence"/>
</dbReference>
<reference evidence="2 3" key="1">
    <citation type="submission" date="2017-02" db="EMBL/GenBank/DDBJ databases">
        <authorList>
            <person name="Peterson S.W."/>
        </authorList>
    </citation>
    <scope>NUCLEOTIDE SEQUENCE [LARGE SCALE GENOMIC DNA]</scope>
    <source>
        <strain evidence="2 3">DSM 25262</strain>
    </source>
</reference>
<sequence>MIATLVHVYVKPEFVEAFIEATRVNHENSIQEPGNLRFDILQDAQDTGKFILYEAYASEQDAIAHKETSHYFTWRDTVGPWMAQPREGIKHALLFPTAKK</sequence>